<dbReference type="Gene3D" id="1.20.5.170">
    <property type="match status" value="1"/>
</dbReference>
<feature type="compositionally biased region" description="Basic and acidic residues" evidence="2">
    <location>
        <begin position="24"/>
        <end position="39"/>
    </location>
</feature>
<keyword evidence="1" id="KW-0175">Coiled coil</keyword>
<organism evidence="4 5">
    <name type="scientific">Podila minutissima</name>
    <dbReference type="NCBI Taxonomy" id="64525"/>
    <lineage>
        <taxon>Eukaryota</taxon>
        <taxon>Fungi</taxon>
        <taxon>Fungi incertae sedis</taxon>
        <taxon>Mucoromycota</taxon>
        <taxon>Mortierellomycotina</taxon>
        <taxon>Mortierellomycetes</taxon>
        <taxon>Mortierellales</taxon>
        <taxon>Mortierellaceae</taxon>
        <taxon>Podila</taxon>
    </lineage>
</organism>
<feature type="coiled-coil region" evidence="1">
    <location>
        <begin position="243"/>
        <end position="270"/>
    </location>
</feature>
<dbReference type="InterPro" id="IPR046347">
    <property type="entry name" value="bZIP_sf"/>
</dbReference>
<feature type="region of interest" description="Disordered" evidence="2">
    <location>
        <begin position="274"/>
        <end position="299"/>
    </location>
</feature>
<dbReference type="GO" id="GO:0003700">
    <property type="term" value="F:DNA-binding transcription factor activity"/>
    <property type="evidence" value="ECO:0007669"/>
    <property type="project" value="InterPro"/>
</dbReference>
<accession>A0A9P5VP95</accession>
<feature type="region of interest" description="Disordered" evidence="2">
    <location>
        <begin position="688"/>
        <end position="855"/>
    </location>
</feature>
<protein>
    <recommendedName>
        <fullName evidence="3">BZIP domain-containing protein</fullName>
    </recommendedName>
</protein>
<feature type="compositionally biased region" description="Polar residues" evidence="2">
    <location>
        <begin position="455"/>
        <end position="464"/>
    </location>
</feature>
<feature type="compositionally biased region" description="Polar residues" evidence="2">
    <location>
        <begin position="183"/>
        <end position="194"/>
    </location>
</feature>
<feature type="compositionally biased region" description="Basic residues" evidence="2">
    <location>
        <begin position="359"/>
        <end position="368"/>
    </location>
</feature>
<dbReference type="PROSITE" id="PS00036">
    <property type="entry name" value="BZIP_BASIC"/>
    <property type="match status" value="1"/>
</dbReference>
<feature type="compositionally biased region" description="Polar residues" evidence="2">
    <location>
        <begin position="432"/>
        <end position="445"/>
    </location>
</feature>
<evidence type="ECO:0000259" key="3">
    <source>
        <dbReference type="PROSITE" id="PS00036"/>
    </source>
</evidence>
<feature type="region of interest" description="Disordered" evidence="2">
    <location>
        <begin position="336"/>
        <end position="527"/>
    </location>
</feature>
<name>A0A9P5VP95_9FUNG</name>
<feature type="region of interest" description="Disordered" evidence="2">
    <location>
        <begin position="90"/>
        <end position="122"/>
    </location>
</feature>
<dbReference type="Pfam" id="PF00170">
    <property type="entry name" value="bZIP_1"/>
    <property type="match status" value="1"/>
</dbReference>
<feature type="region of interest" description="Disordered" evidence="2">
    <location>
        <begin position="1"/>
        <end position="68"/>
    </location>
</feature>
<feature type="compositionally biased region" description="Basic and acidic residues" evidence="2">
    <location>
        <begin position="164"/>
        <end position="177"/>
    </location>
</feature>
<keyword evidence="5" id="KW-1185">Reference proteome</keyword>
<feature type="compositionally biased region" description="Low complexity" evidence="2">
    <location>
        <begin position="214"/>
        <end position="223"/>
    </location>
</feature>
<gene>
    <name evidence="4" type="ORF">BG006_001789</name>
</gene>
<dbReference type="SMART" id="SM00338">
    <property type="entry name" value="BRLZ"/>
    <property type="match status" value="1"/>
</dbReference>
<comment type="caution">
    <text evidence="4">The sequence shown here is derived from an EMBL/GenBank/DDBJ whole genome shotgun (WGS) entry which is preliminary data.</text>
</comment>
<feature type="compositionally biased region" description="Low complexity" evidence="2">
    <location>
        <begin position="111"/>
        <end position="122"/>
    </location>
</feature>
<proteinExistence type="predicted"/>
<feature type="compositionally biased region" description="Low complexity" evidence="2">
    <location>
        <begin position="274"/>
        <end position="289"/>
    </location>
</feature>
<evidence type="ECO:0000256" key="1">
    <source>
        <dbReference type="SAM" id="Coils"/>
    </source>
</evidence>
<feature type="domain" description="BZIP" evidence="3">
    <location>
        <begin position="213"/>
        <end position="228"/>
    </location>
</feature>
<feature type="region of interest" description="Disordered" evidence="2">
    <location>
        <begin position="157"/>
        <end position="223"/>
    </location>
</feature>
<feature type="compositionally biased region" description="Polar residues" evidence="2">
    <location>
        <begin position="769"/>
        <end position="784"/>
    </location>
</feature>
<dbReference type="AlphaFoldDB" id="A0A9P5VP95"/>
<feature type="compositionally biased region" description="Pro residues" evidence="2">
    <location>
        <begin position="1"/>
        <end position="19"/>
    </location>
</feature>
<dbReference type="InterPro" id="IPR004827">
    <property type="entry name" value="bZIP"/>
</dbReference>
<evidence type="ECO:0000256" key="2">
    <source>
        <dbReference type="SAM" id="MobiDB-lite"/>
    </source>
</evidence>
<evidence type="ECO:0000313" key="5">
    <source>
        <dbReference type="Proteomes" id="UP000696485"/>
    </source>
</evidence>
<feature type="compositionally biased region" description="Polar residues" evidence="2">
    <location>
        <begin position="390"/>
        <end position="418"/>
    </location>
</feature>
<feature type="compositionally biased region" description="Acidic residues" evidence="2">
    <location>
        <begin position="837"/>
        <end position="846"/>
    </location>
</feature>
<dbReference type="Proteomes" id="UP000696485">
    <property type="component" value="Unassembled WGS sequence"/>
</dbReference>
<dbReference type="SUPFAM" id="SSF57959">
    <property type="entry name" value="Leucine zipper domain"/>
    <property type="match status" value="1"/>
</dbReference>
<dbReference type="EMBL" id="JAAAUY010000137">
    <property type="protein sequence ID" value="KAF9334659.1"/>
    <property type="molecule type" value="Genomic_DNA"/>
</dbReference>
<sequence length="855" mass="93177">MPVPGSEPEPGPVAPPALSLPPLRDLDKDLTGSETEDHHHHNHHLHHRQPRTQSSDPHLHQHFQRTESHRHYKALPQVPSSSFTPIYQHDRQSQYSSSAGSLPDMYANNPSAPSSTTTSTLSRADSASTMEYLHTNHLHGKARELASTNATYANTTTHAYSSSHESETLFHSTDDSKLPPPTGRNTKGSKNVISAKTEVPRAKAGSEGRNTTKRAAQNRAAQRAFRQRKDLYVRELERKAELLPVAESQVASLTARVEQLEALLAAVEAEAGIPPTVSSSLSSPLTDSPNGLVGAKSSRDRDWDYEIEGRDKASLQDGVMPDAFNRASSIRRIIPRHSSSHQLRQSYNSPPSPAPTNRSLKHSPHSYHHGGSDQELDASSAHRHLRRNPSESSLNLRMREQSLSTSPRDASSYRSATLDTRMEITSPPPFDSQYSHGSARSSTLPVPSGRDHSSTRPYPSSPLTPSHERSPLYSIPQSHVTGARPGLSTSPNSTFHNRHIEEGAASSFTSPDLNKKRPSEGITNWGGQDLYRSAEDGTAHSYHQVKKQSSWTSLSDQYRNQSSIRKQQSLGSLSDRRLLHQQHSPAIRDIQYYRDNSRGATSGGMTSGGTPLGAALSPISSTFNFSPKIHHSGSGSITLPPVSALSLASPSAGPRDLMDDDVAELSPIHAGERSSYNPYHHRPMLHHRASTNSLRATRNNQRRPSWPELSAVSPGSPGPSGSEGGNWIKLKESPEMPSSEGRFSSPAFPALARVHPPYAQKPPLPSPMTYGSISSSGGATSEQEQGPPYPYPPSHAEHRPERAQLNGDTEMMHDAVSPLPTSPQRPHQRQGDSAMDLSDDPNDTQDESGTPMGSP</sequence>
<feature type="compositionally biased region" description="Basic residues" evidence="2">
    <location>
        <begin position="40"/>
        <end position="50"/>
    </location>
</feature>
<feature type="compositionally biased region" description="Polar residues" evidence="2">
    <location>
        <begin position="690"/>
        <end position="703"/>
    </location>
</feature>
<reference evidence="4" key="1">
    <citation type="journal article" date="2020" name="Fungal Divers.">
        <title>Resolving the Mortierellaceae phylogeny through synthesis of multi-gene phylogenetics and phylogenomics.</title>
        <authorList>
            <person name="Vandepol N."/>
            <person name="Liber J."/>
            <person name="Desiro A."/>
            <person name="Na H."/>
            <person name="Kennedy M."/>
            <person name="Barry K."/>
            <person name="Grigoriev I.V."/>
            <person name="Miller A.N."/>
            <person name="O'Donnell K."/>
            <person name="Stajich J.E."/>
            <person name="Bonito G."/>
        </authorList>
    </citation>
    <scope>NUCLEOTIDE SEQUENCE</scope>
    <source>
        <strain evidence="4">NVP1</strain>
    </source>
</reference>
<evidence type="ECO:0000313" key="4">
    <source>
        <dbReference type="EMBL" id="KAF9334659.1"/>
    </source>
</evidence>